<dbReference type="AlphaFoldDB" id="A0A2M8M5P0"/>
<dbReference type="EMBL" id="PGGW01000011">
    <property type="protein sequence ID" value="PJE99513.1"/>
    <property type="molecule type" value="Genomic_DNA"/>
</dbReference>
<dbReference type="SUPFAM" id="SSF50475">
    <property type="entry name" value="FMN-binding split barrel"/>
    <property type="match status" value="1"/>
</dbReference>
<sequence>MKGLRSARGRPTRCRRLPDTGPRPRGLPARRDAQPRTPRYGGGSTAMPDDDTRRLVAAQGRGFVATVRPDGIPNLSPGGTTEVWDDEHLVFPDLYSPGTVADLAGNPAVEVNVVDPVRRRGYRFRGAGEVFTRGEPYDRIVRRFGRKRGTDPAPVGSAVLVRVLGAEPLVSPAYEGGAAEEGIAAHRRARLTSGTDAAGDGREEPG</sequence>
<protein>
    <submittedName>
        <fullName evidence="3">Pyridoxamine 5'-phosphate oxidase family protein</fullName>
    </submittedName>
</protein>
<accession>A0A2M8M5P0</accession>
<dbReference type="PANTHER" id="PTHR40660">
    <property type="entry name" value="5'-PHOSPHATE OXIDASE PUTATIVE DOMAIN-CONTAINING PROTEIN-RELATED"/>
    <property type="match status" value="1"/>
</dbReference>
<dbReference type="Pfam" id="PF01243">
    <property type="entry name" value="PNPOx_N"/>
    <property type="match status" value="1"/>
</dbReference>
<reference evidence="3 4" key="1">
    <citation type="submission" date="2017-11" db="EMBL/GenBank/DDBJ databases">
        <title>Streptomyces carmine sp. nov., a novel actinomycete isolated from Sophora alopecuroides in Xinjiang, China.</title>
        <authorList>
            <person name="Wang Y."/>
            <person name="Luo X."/>
            <person name="Wan C."/>
            <person name="Zhang L."/>
        </authorList>
    </citation>
    <scope>NUCLEOTIDE SEQUENCE [LARGE SCALE GENOMIC DNA]</scope>
    <source>
        <strain evidence="3 4">TRM SA0054</strain>
    </source>
</reference>
<evidence type="ECO:0000313" key="4">
    <source>
        <dbReference type="Proteomes" id="UP000230407"/>
    </source>
</evidence>
<keyword evidence="4" id="KW-1185">Reference proteome</keyword>
<proteinExistence type="predicted"/>
<feature type="domain" description="Pyridoxamine 5'-phosphate oxidase N-terminal" evidence="2">
    <location>
        <begin position="50"/>
        <end position="148"/>
    </location>
</feature>
<evidence type="ECO:0000313" key="3">
    <source>
        <dbReference type="EMBL" id="PJE99513.1"/>
    </source>
</evidence>
<dbReference type="PANTHER" id="PTHR40660:SF1">
    <property type="entry name" value="5'-PHOSPHATE OXIDASE PUTATIVE DOMAIN-CONTAINING PROTEIN-RELATED"/>
    <property type="match status" value="1"/>
</dbReference>
<dbReference type="Gene3D" id="2.30.110.10">
    <property type="entry name" value="Electron Transport, Fmn-binding Protein, Chain A"/>
    <property type="match status" value="1"/>
</dbReference>
<dbReference type="Proteomes" id="UP000230407">
    <property type="component" value="Unassembled WGS sequence"/>
</dbReference>
<feature type="compositionally biased region" description="Basic residues" evidence="1">
    <location>
        <begin position="1"/>
        <end position="15"/>
    </location>
</feature>
<dbReference type="InterPro" id="IPR011576">
    <property type="entry name" value="Pyridox_Oxase_N"/>
</dbReference>
<evidence type="ECO:0000256" key="1">
    <source>
        <dbReference type="SAM" id="MobiDB-lite"/>
    </source>
</evidence>
<organism evidence="3 4">
    <name type="scientific">Streptomyces carminius</name>
    <dbReference type="NCBI Taxonomy" id="2665496"/>
    <lineage>
        <taxon>Bacteria</taxon>
        <taxon>Bacillati</taxon>
        <taxon>Actinomycetota</taxon>
        <taxon>Actinomycetes</taxon>
        <taxon>Kitasatosporales</taxon>
        <taxon>Streptomycetaceae</taxon>
        <taxon>Streptomyces</taxon>
    </lineage>
</organism>
<dbReference type="InterPro" id="IPR012349">
    <property type="entry name" value="Split_barrel_FMN-bd"/>
</dbReference>
<name>A0A2M8M5P0_9ACTN</name>
<gene>
    <name evidence="3" type="ORF">CUT44_03060</name>
</gene>
<feature type="region of interest" description="Disordered" evidence="1">
    <location>
        <begin position="1"/>
        <end position="51"/>
    </location>
</feature>
<evidence type="ECO:0000259" key="2">
    <source>
        <dbReference type="Pfam" id="PF01243"/>
    </source>
</evidence>
<comment type="caution">
    <text evidence="3">The sequence shown here is derived from an EMBL/GenBank/DDBJ whole genome shotgun (WGS) entry which is preliminary data.</text>
</comment>